<evidence type="ECO:0000313" key="20">
    <source>
        <dbReference type="EMBL" id="KAG2431726.1"/>
    </source>
</evidence>
<evidence type="ECO:0000256" key="17">
    <source>
        <dbReference type="PROSITE-ProRule" id="PRU00134"/>
    </source>
</evidence>
<evidence type="ECO:0000256" key="14">
    <source>
        <dbReference type="ARBA" id="ARBA00024015"/>
    </source>
</evidence>
<keyword evidence="5" id="KW-0808">Transferase</keyword>
<dbReference type="GO" id="GO:0016020">
    <property type="term" value="C:membrane"/>
    <property type="evidence" value="ECO:0007669"/>
    <property type="project" value="UniProtKB-SubCell"/>
</dbReference>
<evidence type="ECO:0000256" key="18">
    <source>
        <dbReference type="SAM" id="MobiDB-lite"/>
    </source>
</evidence>
<keyword evidence="12" id="KW-1133">Transmembrane helix</keyword>
<reference evidence="20" key="1">
    <citation type="journal article" date="2020" name="bioRxiv">
        <title>Comparative genomics of Chlamydomonas.</title>
        <authorList>
            <person name="Craig R.J."/>
            <person name="Hasan A.R."/>
            <person name="Ness R.W."/>
            <person name="Keightley P.D."/>
        </authorList>
    </citation>
    <scope>NUCLEOTIDE SEQUENCE</scope>
    <source>
        <strain evidence="20">SAG 7.73</strain>
    </source>
</reference>
<keyword evidence="4" id="KW-0934">Plastid</keyword>
<evidence type="ECO:0000256" key="3">
    <source>
        <dbReference type="ARBA" id="ARBA00022528"/>
    </source>
</evidence>
<dbReference type="PANTHER" id="PTHR32523:SF8">
    <property type="entry name" value="DOLICHOL KINASE"/>
    <property type="match status" value="1"/>
</dbReference>
<evidence type="ECO:0000256" key="8">
    <source>
        <dbReference type="ARBA" id="ARBA00022771"/>
    </source>
</evidence>
<evidence type="ECO:0000256" key="13">
    <source>
        <dbReference type="ARBA" id="ARBA00023136"/>
    </source>
</evidence>
<comment type="pathway">
    <text evidence="14">Cofactor biosynthesis; tocopherol biosynthesis.</text>
</comment>
<keyword evidence="21" id="KW-1185">Reference proteome</keyword>
<evidence type="ECO:0000313" key="21">
    <source>
        <dbReference type="Proteomes" id="UP000650467"/>
    </source>
</evidence>
<feature type="region of interest" description="Disordered" evidence="18">
    <location>
        <begin position="958"/>
        <end position="1011"/>
    </location>
</feature>
<keyword evidence="8 17" id="KW-0863">Zinc-finger</keyword>
<dbReference type="GO" id="GO:0010276">
    <property type="term" value="F:phytol kinase activity"/>
    <property type="evidence" value="ECO:0007669"/>
    <property type="project" value="UniProtKB-EC"/>
</dbReference>
<dbReference type="EMBL" id="JAEHOC010000023">
    <property type="protein sequence ID" value="KAG2431726.1"/>
    <property type="molecule type" value="Genomic_DNA"/>
</dbReference>
<evidence type="ECO:0000256" key="11">
    <source>
        <dbReference type="ARBA" id="ARBA00022946"/>
    </source>
</evidence>
<protein>
    <recommendedName>
        <fullName evidence="15">phytol kinase</fullName>
        <ecNumber evidence="15">2.7.1.182</ecNumber>
    </recommendedName>
</protein>
<keyword evidence="3" id="KW-0150">Chloroplast</keyword>
<evidence type="ECO:0000256" key="2">
    <source>
        <dbReference type="ARBA" id="ARBA00010794"/>
    </source>
</evidence>
<comment type="subcellular location">
    <subcellularLocation>
        <location evidence="1">Plastid</location>
        <location evidence="1">Chloroplast membrane</location>
        <topology evidence="1">Multi-pass membrane protein</topology>
    </subcellularLocation>
</comment>
<feature type="domain" description="MYND-type" evidence="19">
    <location>
        <begin position="1231"/>
        <end position="1276"/>
    </location>
</feature>
<dbReference type="InterPro" id="IPR039606">
    <property type="entry name" value="Phytol/farnesol_kinase"/>
</dbReference>
<dbReference type="EC" id="2.7.1.182" evidence="15"/>
<comment type="catalytic activity">
    <reaction evidence="16">
        <text>phytol + CTP = phytyl phosphate + CDP + H(+)</text>
        <dbReference type="Rhea" id="RHEA:38055"/>
        <dbReference type="ChEBI" id="CHEBI:15378"/>
        <dbReference type="ChEBI" id="CHEBI:17327"/>
        <dbReference type="ChEBI" id="CHEBI:37563"/>
        <dbReference type="ChEBI" id="CHEBI:58069"/>
        <dbReference type="ChEBI" id="CHEBI:75483"/>
        <dbReference type="EC" id="2.7.1.182"/>
    </reaction>
</comment>
<feature type="region of interest" description="Disordered" evidence="18">
    <location>
        <begin position="1297"/>
        <end position="1321"/>
    </location>
</feature>
<gene>
    <name evidence="20" type="ORF">HXX76_009222</name>
</gene>
<keyword evidence="13" id="KW-0472">Membrane</keyword>
<keyword evidence="11" id="KW-0809">Transit peptide</keyword>
<feature type="region of interest" description="Disordered" evidence="18">
    <location>
        <begin position="782"/>
        <end position="805"/>
    </location>
</feature>
<keyword evidence="9" id="KW-0418">Kinase</keyword>
<feature type="compositionally biased region" description="Low complexity" evidence="18">
    <location>
        <begin position="577"/>
        <end position="594"/>
    </location>
</feature>
<evidence type="ECO:0000256" key="4">
    <source>
        <dbReference type="ARBA" id="ARBA00022640"/>
    </source>
</evidence>
<evidence type="ECO:0000256" key="1">
    <source>
        <dbReference type="ARBA" id="ARBA00004508"/>
    </source>
</evidence>
<name>A0A835W0K2_CHLIN</name>
<evidence type="ECO:0000256" key="12">
    <source>
        <dbReference type="ARBA" id="ARBA00022989"/>
    </source>
</evidence>
<evidence type="ECO:0000256" key="10">
    <source>
        <dbReference type="ARBA" id="ARBA00022833"/>
    </source>
</evidence>
<dbReference type="GO" id="GO:0008270">
    <property type="term" value="F:zinc ion binding"/>
    <property type="evidence" value="ECO:0007669"/>
    <property type="project" value="UniProtKB-KW"/>
</dbReference>
<dbReference type="Proteomes" id="UP000650467">
    <property type="component" value="Unassembled WGS sequence"/>
</dbReference>
<feature type="region of interest" description="Disordered" evidence="18">
    <location>
        <begin position="420"/>
        <end position="452"/>
    </location>
</feature>
<evidence type="ECO:0000256" key="7">
    <source>
        <dbReference type="ARBA" id="ARBA00022723"/>
    </source>
</evidence>
<feature type="compositionally biased region" description="Low complexity" evidence="18">
    <location>
        <begin position="326"/>
        <end position="337"/>
    </location>
</feature>
<feature type="compositionally biased region" description="Low complexity" evidence="18">
    <location>
        <begin position="1297"/>
        <end position="1309"/>
    </location>
</feature>
<feature type="region of interest" description="Disordered" evidence="18">
    <location>
        <begin position="1179"/>
        <end position="1204"/>
    </location>
</feature>
<dbReference type="OrthoDB" id="562898at2759"/>
<comment type="similarity">
    <text evidence="2">Belongs to the polyprenol kinase family.</text>
</comment>
<sequence>MKKPCKRRPSRAFADLKSVLDEVTSGAGPDTRITSKLAQATSVACEELEGATVASVEAKCPGFWTSVVAAHQHAARLLAADVADEGSFQLFQSTSVLTWGGLESDAALAMVALALLRGDALCVYAQILASVRTLLAAADDSSSYAGDSQKAGNESRRASPPAQQPDVFRLVFVAESVLDATFALMDALPADGPDGPRHTELLAALARSGVLEQGAAALPWLDSAIKRASGELAAEDAAEAAAAAAGRAGQTPGVALDCCVQELRSYLTDILQLHTWPPVPVPVLDRALPAQQLCARIVAGPAVQWLCLSVLQRCAWQPSEQGASDLQLQQQLQQQQQAWQGPDRPAGRRPQGEEGRGQADCSGSGGGGGSAADSGSRFEAVVAVSSEDERRPGKGFLVAIEAVAHVLAFSPDGSALATRAAAAATAERRSQVQGAQQPPPQPEPPQQQQAAEHAGALVCAGLLGSLRATLVSVTASGSDQSAVELAVARQRWWTGLHGAVRLLGQQMRPRQAAARLPALWELVAAALPTIPGEMRNSVAAFECLAELLQAAPPRGPPAPQPAASAATDQTPGQSVTAPSAAAPAAAADSGSSSSTCPHADSAGCSYSLRCALDAGLLPALEQLLRRAVAGLAAPGPSASAPVGSSAGGGGDSFKDWADARTACDACDALLCKSGVWPAVLAHAPLEQVVPLVATLSRAAAVAVDAAKKATTASGAAGAAATAATAVAASSLTSIRTTVLAGRLCLCLAALLEQQQAVVMGTVAKPIWRPSGFLSAPHQASASASASTPTSQHVATEQQTPQQQHYQRQQRLADWAALQWLPVLLGDTAFCLMLEELSNPAYPVQMSLLYFQSLLAARLSRSLVSLCRHCLAAAWRHSRSAAHPQQRQRPPSAMSKVALRWCSFVGKHLALDFEVQLRLASSRFYTSLVLLRTFGARPAAERPAAATAAAAAGAAAGSAGTSAPAADSHGGAGAGTPDAAAGGAGARGRGRGRARDRGPAGGRGGGEAAGRAADDRDVLAHMAVLAGTVMDLAELAIVDVWAKADGDVDAFLLDGCLQPLDIIKVDGSQMVQGLRQFGLQQRPRLEAVLLMACRRQQQQGRGRQQSVAAAAAAAAPEEEQARAALRAAWEEAALALLDDLAARCGLADPSLDPPRGDGTGIGGLIADPVNLGRQLLRGCGRPSATAPQGPGPARTAAAGEERLSSETSVGVQWEAGLLESQDWVGLCCNPACRSLDGPTALLPPGAGKVCARCRAVRYCCGACQLAHWRQGGHDRECADLKRQQEQWRQVEQLVPQTGQAQATAAAAAEAAGEEAAEEQTKV</sequence>
<comment type="caution">
    <text evidence="20">The sequence shown here is derived from an EMBL/GenBank/DDBJ whole genome shotgun (WGS) entry which is preliminary data.</text>
</comment>
<feature type="region of interest" description="Disordered" evidence="18">
    <location>
        <begin position="326"/>
        <end position="375"/>
    </location>
</feature>
<dbReference type="PANTHER" id="PTHR32523">
    <property type="entry name" value="PHYTOL KINASE 1, CHLOROPLASTIC"/>
    <property type="match status" value="1"/>
</dbReference>
<accession>A0A835W0K2</accession>
<evidence type="ECO:0000256" key="15">
    <source>
        <dbReference type="ARBA" id="ARBA00039024"/>
    </source>
</evidence>
<dbReference type="SUPFAM" id="SSF144232">
    <property type="entry name" value="HIT/MYND zinc finger-like"/>
    <property type="match status" value="1"/>
</dbReference>
<keyword evidence="7" id="KW-0479">Metal-binding</keyword>
<feature type="region of interest" description="Disordered" evidence="18">
    <location>
        <begin position="551"/>
        <end position="596"/>
    </location>
</feature>
<feature type="region of interest" description="Disordered" evidence="18">
    <location>
        <begin position="142"/>
        <end position="162"/>
    </location>
</feature>
<proteinExistence type="inferred from homology"/>
<feature type="compositionally biased region" description="Gly residues" evidence="18">
    <location>
        <begin position="998"/>
        <end position="1007"/>
    </location>
</feature>
<evidence type="ECO:0000256" key="5">
    <source>
        <dbReference type="ARBA" id="ARBA00022679"/>
    </source>
</evidence>
<dbReference type="InterPro" id="IPR002893">
    <property type="entry name" value="Znf_MYND"/>
</dbReference>
<dbReference type="Pfam" id="PF01753">
    <property type="entry name" value="zf-MYND"/>
    <property type="match status" value="1"/>
</dbReference>
<organism evidence="20 21">
    <name type="scientific">Chlamydomonas incerta</name>
    <dbReference type="NCBI Taxonomy" id="51695"/>
    <lineage>
        <taxon>Eukaryota</taxon>
        <taxon>Viridiplantae</taxon>
        <taxon>Chlorophyta</taxon>
        <taxon>core chlorophytes</taxon>
        <taxon>Chlorophyceae</taxon>
        <taxon>CS clade</taxon>
        <taxon>Chlamydomonadales</taxon>
        <taxon>Chlamydomonadaceae</taxon>
        <taxon>Chlamydomonas</taxon>
    </lineage>
</organism>
<dbReference type="GO" id="GO:0009507">
    <property type="term" value="C:chloroplast"/>
    <property type="evidence" value="ECO:0007669"/>
    <property type="project" value="UniProtKB-SubCell"/>
</dbReference>
<feature type="compositionally biased region" description="Acidic residues" evidence="18">
    <location>
        <begin position="1310"/>
        <end position="1321"/>
    </location>
</feature>
<keyword evidence="10" id="KW-0862">Zinc</keyword>
<evidence type="ECO:0000256" key="9">
    <source>
        <dbReference type="ARBA" id="ARBA00022777"/>
    </source>
</evidence>
<feature type="compositionally biased region" description="Polar residues" evidence="18">
    <location>
        <begin position="567"/>
        <end position="576"/>
    </location>
</feature>
<dbReference type="PROSITE" id="PS50865">
    <property type="entry name" value="ZF_MYND_2"/>
    <property type="match status" value="1"/>
</dbReference>
<evidence type="ECO:0000256" key="6">
    <source>
        <dbReference type="ARBA" id="ARBA00022692"/>
    </source>
</evidence>
<evidence type="ECO:0000256" key="16">
    <source>
        <dbReference type="ARBA" id="ARBA00048889"/>
    </source>
</evidence>
<keyword evidence="6" id="KW-0812">Transmembrane</keyword>
<dbReference type="Gene3D" id="6.10.140.2220">
    <property type="match status" value="1"/>
</dbReference>
<evidence type="ECO:0000259" key="19">
    <source>
        <dbReference type="PROSITE" id="PS50865"/>
    </source>
</evidence>